<evidence type="ECO:0000256" key="6">
    <source>
        <dbReference type="ARBA" id="ARBA00023316"/>
    </source>
</evidence>
<evidence type="ECO:0000256" key="5">
    <source>
        <dbReference type="ARBA" id="ARBA00023315"/>
    </source>
</evidence>
<dbReference type="GO" id="GO:0009252">
    <property type="term" value="P:peptidoglycan biosynthetic process"/>
    <property type="evidence" value="ECO:0007669"/>
    <property type="project" value="UniProtKB-KW"/>
</dbReference>
<dbReference type="KEGG" id="mtuc:J113_03410"/>
<keyword evidence="6" id="KW-0961">Cell wall biogenesis/degradation</keyword>
<evidence type="ECO:0000256" key="4">
    <source>
        <dbReference type="ARBA" id="ARBA00022984"/>
    </source>
</evidence>
<dbReference type="EMBL" id="CP005386">
    <property type="protein sequence ID" value="AGL25952.1"/>
    <property type="molecule type" value="Genomic_DNA"/>
</dbReference>
<dbReference type="GO" id="GO:0016746">
    <property type="term" value="F:acyltransferase activity"/>
    <property type="evidence" value="ECO:0007669"/>
    <property type="project" value="UniProtKB-KW"/>
</dbReference>
<accession>R4MEN3</accession>
<dbReference type="Pfam" id="PF17964">
    <property type="entry name" value="Big_10"/>
    <property type="match status" value="1"/>
</dbReference>
<dbReference type="GO" id="GO:0071555">
    <property type="term" value="P:cell wall organization"/>
    <property type="evidence" value="ECO:0007669"/>
    <property type="project" value="UniProtKB-KW"/>
</dbReference>
<dbReference type="Proteomes" id="UP000013548">
    <property type="component" value="Chromosome"/>
</dbReference>
<comment type="pathway">
    <text evidence="1">Cell wall biogenesis; peptidoglycan biosynthesis.</text>
</comment>
<dbReference type="FunFam" id="2.60.40.3780:FF:000001">
    <property type="entry name" value="L,D-transpeptidase 2"/>
    <property type="match status" value="1"/>
</dbReference>
<organism evidence="9 10">
    <name type="scientific">Mycobacterium tuberculosis CAS/NITR204</name>
    <dbReference type="NCBI Taxonomy" id="1310114"/>
    <lineage>
        <taxon>Bacteria</taxon>
        <taxon>Bacillati</taxon>
        <taxon>Actinomycetota</taxon>
        <taxon>Actinomycetes</taxon>
        <taxon>Mycobacteriales</taxon>
        <taxon>Mycobacteriaceae</taxon>
        <taxon>Mycobacterium</taxon>
        <taxon>Mycobacterium tuberculosis complex</taxon>
    </lineage>
</organism>
<keyword evidence="5" id="KW-0012">Acyltransferase</keyword>
<evidence type="ECO:0000256" key="3">
    <source>
        <dbReference type="ARBA" id="ARBA00022960"/>
    </source>
</evidence>
<sequence>MTALGFGVLAPNVLVACAGKVTKLAEKRPPPAPRLTFRPADSAADVVPIAPISVEVGDGWFQRVALTNSAGKVVAGAYSRDRTIYTITEPLGYDTTYTWSGSAVGHDGKAVPVAGKFTTVAPVKTINAGFQLADGQTVGIAAPVIIQFDSPISDKAAVERALRP</sequence>
<comment type="pathway">
    <text evidence="7">Glycan biosynthesis.</text>
</comment>
<dbReference type="InterPro" id="IPR041280">
    <property type="entry name" value="Big_10"/>
</dbReference>
<evidence type="ECO:0000256" key="7">
    <source>
        <dbReference type="ARBA" id="ARBA00060592"/>
    </source>
</evidence>
<gene>
    <name evidence="9" type="ORF">J113_03410</name>
</gene>
<keyword evidence="4" id="KW-0573">Peptidoglycan synthesis</keyword>
<protein>
    <recommendedName>
        <fullName evidence="8">Bacterial Ig domain-containing protein</fullName>
    </recommendedName>
</protein>
<dbReference type="PATRIC" id="fig|1310114.3.peg.708"/>
<proteinExistence type="predicted"/>
<name>R4MEN3_MYCTX</name>
<keyword evidence="3" id="KW-0133">Cell shape</keyword>
<dbReference type="Gene3D" id="2.60.40.3710">
    <property type="match status" value="1"/>
</dbReference>
<reference evidence="9 10" key="1">
    <citation type="journal article" date="2013" name="Genome Announc.">
        <title>Whole-Genome Sequences of Four Clinical Isolates of Mycobacterium tuberculosis from Tamil Nadu, South India.</title>
        <authorList>
            <person name="Narayanan S."/>
            <person name="Deshpande U."/>
        </authorList>
    </citation>
    <scope>NUCLEOTIDE SEQUENCE [LARGE SCALE GENOMIC DNA]</scope>
    <source>
        <strain evidence="9 10">CAS/NITR204</strain>
    </source>
</reference>
<dbReference type="BioCyc" id="MTUB1310114:G13A2-498-MONOMER"/>
<evidence type="ECO:0000259" key="8">
    <source>
        <dbReference type="Pfam" id="PF17964"/>
    </source>
</evidence>
<feature type="domain" description="Bacterial Ig" evidence="8">
    <location>
        <begin position="44"/>
        <end position="162"/>
    </location>
</feature>
<evidence type="ECO:0000313" key="10">
    <source>
        <dbReference type="Proteomes" id="UP000013548"/>
    </source>
</evidence>
<dbReference type="CDD" id="cd13431">
    <property type="entry name" value="LDT_IgD_like_1"/>
    <property type="match status" value="1"/>
</dbReference>
<keyword evidence="2" id="KW-0808">Transferase</keyword>
<dbReference type="HOGENOM" id="CLU_1617214_0_0_11"/>
<evidence type="ECO:0000256" key="2">
    <source>
        <dbReference type="ARBA" id="ARBA00022679"/>
    </source>
</evidence>
<evidence type="ECO:0000313" key="9">
    <source>
        <dbReference type="EMBL" id="AGL25952.1"/>
    </source>
</evidence>
<dbReference type="AlphaFoldDB" id="R4MEN3"/>
<dbReference type="Gene3D" id="2.60.40.3780">
    <property type="match status" value="1"/>
</dbReference>
<evidence type="ECO:0000256" key="1">
    <source>
        <dbReference type="ARBA" id="ARBA00004752"/>
    </source>
</evidence>
<dbReference type="GO" id="GO:0008360">
    <property type="term" value="P:regulation of cell shape"/>
    <property type="evidence" value="ECO:0007669"/>
    <property type="project" value="UniProtKB-KW"/>
</dbReference>